<evidence type="ECO:0000259" key="6">
    <source>
        <dbReference type="Pfam" id="PF04932"/>
    </source>
</evidence>
<feature type="transmembrane region" description="Helical" evidence="5">
    <location>
        <begin position="59"/>
        <end position="77"/>
    </location>
</feature>
<proteinExistence type="predicted"/>
<dbReference type="PANTHER" id="PTHR37422:SF13">
    <property type="entry name" value="LIPOPOLYSACCHARIDE BIOSYNTHESIS PROTEIN PA4999-RELATED"/>
    <property type="match status" value="1"/>
</dbReference>
<feature type="transmembrane region" description="Helical" evidence="5">
    <location>
        <begin position="366"/>
        <end position="399"/>
    </location>
</feature>
<feature type="transmembrane region" description="Helical" evidence="5">
    <location>
        <begin position="12"/>
        <end position="39"/>
    </location>
</feature>
<comment type="subcellular location">
    <subcellularLocation>
        <location evidence="1">Membrane</location>
        <topology evidence="1">Multi-pass membrane protein</topology>
    </subcellularLocation>
</comment>
<feature type="transmembrane region" description="Helical" evidence="5">
    <location>
        <begin position="183"/>
        <end position="211"/>
    </location>
</feature>
<dbReference type="InterPro" id="IPR007016">
    <property type="entry name" value="O-antigen_ligase-rel_domated"/>
</dbReference>
<organism evidence="7 8">
    <name type="scientific">Aquimarina aggregata</name>
    <dbReference type="NCBI Taxonomy" id="1642818"/>
    <lineage>
        <taxon>Bacteria</taxon>
        <taxon>Pseudomonadati</taxon>
        <taxon>Bacteroidota</taxon>
        <taxon>Flavobacteriia</taxon>
        <taxon>Flavobacteriales</taxon>
        <taxon>Flavobacteriaceae</taxon>
        <taxon>Aquimarina</taxon>
    </lineage>
</organism>
<keyword evidence="8" id="KW-1185">Reference proteome</keyword>
<dbReference type="Proteomes" id="UP000076715">
    <property type="component" value="Unassembled WGS sequence"/>
</dbReference>
<evidence type="ECO:0000256" key="1">
    <source>
        <dbReference type="ARBA" id="ARBA00004141"/>
    </source>
</evidence>
<name>A0A163BIK7_9FLAO</name>
<evidence type="ECO:0000256" key="4">
    <source>
        <dbReference type="ARBA" id="ARBA00023136"/>
    </source>
</evidence>
<evidence type="ECO:0000313" key="7">
    <source>
        <dbReference type="EMBL" id="KZS41440.1"/>
    </source>
</evidence>
<feature type="transmembrane region" description="Helical" evidence="5">
    <location>
        <begin position="223"/>
        <end position="242"/>
    </location>
</feature>
<evidence type="ECO:0000256" key="3">
    <source>
        <dbReference type="ARBA" id="ARBA00022989"/>
    </source>
</evidence>
<comment type="caution">
    <text evidence="7">The sequence shown here is derived from an EMBL/GenBank/DDBJ whole genome shotgun (WGS) entry which is preliminary data.</text>
</comment>
<feature type="transmembrane region" description="Helical" evidence="5">
    <location>
        <begin position="335"/>
        <end position="354"/>
    </location>
</feature>
<feature type="transmembrane region" description="Helical" evidence="5">
    <location>
        <begin position="83"/>
        <end position="100"/>
    </location>
</feature>
<gene>
    <name evidence="7" type="ORF">AWE51_22315</name>
</gene>
<dbReference type="STRING" id="1642818.AWE51_22315"/>
<protein>
    <recommendedName>
        <fullName evidence="6">O-antigen ligase-related domain-containing protein</fullName>
    </recommendedName>
</protein>
<feature type="domain" description="O-antigen ligase-related" evidence="6">
    <location>
        <begin position="188"/>
        <end position="346"/>
    </location>
</feature>
<keyword evidence="2 5" id="KW-0812">Transmembrane</keyword>
<dbReference type="InterPro" id="IPR051533">
    <property type="entry name" value="WaaL-like"/>
</dbReference>
<accession>A0A163BIK7</accession>
<dbReference type="Pfam" id="PF04932">
    <property type="entry name" value="Wzy_C"/>
    <property type="match status" value="1"/>
</dbReference>
<evidence type="ECO:0000256" key="2">
    <source>
        <dbReference type="ARBA" id="ARBA00022692"/>
    </source>
</evidence>
<evidence type="ECO:0000313" key="8">
    <source>
        <dbReference type="Proteomes" id="UP000076715"/>
    </source>
</evidence>
<keyword evidence="4 5" id="KW-0472">Membrane</keyword>
<dbReference type="EMBL" id="LQRT01000005">
    <property type="protein sequence ID" value="KZS41440.1"/>
    <property type="molecule type" value="Genomic_DNA"/>
</dbReference>
<feature type="transmembrane region" description="Helical" evidence="5">
    <location>
        <begin position="112"/>
        <end position="131"/>
    </location>
</feature>
<keyword evidence="3 5" id="KW-1133">Transmembrane helix</keyword>
<dbReference type="GO" id="GO:0016020">
    <property type="term" value="C:membrane"/>
    <property type="evidence" value="ECO:0007669"/>
    <property type="project" value="UniProtKB-SubCell"/>
</dbReference>
<dbReference type="AlphaFoldDB" id="A0A163BIK7"/>
<feature type="transmembrane region" description="Helical" evidence="5">
    <location>
        <begin position="151"/>
        <end position="171"/>
    </location>
</feature>
<dbReference type="PANTHER" id="PTHR37422">
    <property type="entry name" value="TEICHURONIC ACID BIOSYNTHESIS PROTEIN TUAE"/>
    <property type="match status" value="1"/>
</dbReference>
<sequence>MKLLSRENIYTFLLSVFLVTLPITFNLNSILLIGIVVFFVLDKQENLKNKIKNQLKNKLVLAMILYFLVQCIGMIYTENIDEGLKRITTCIPFLVLPIVLVSEPISKNKIKLVVMIFQIAVIFALCYYALLQKFEFGRSLHSMSSFAFYKVGISQTYLGAMIYLATIISISEAYKNRNRAFNLLLIPFFLYFLFISSSRVALLVLFIALMFFVFVELKEKAKYIKSFIVVLVLVSVVSGIYLSPRLNQKSSAFFRTFDFDMEVIITKNRITETKNTVEHRMLISYLAFSIIKENPIFGVGTGDYKQELLKKYKLINFKAGVKSVFNTHNQYIEEYLKVGFLGGITILGLIFIFYKLSLDHKSYMMFYVTLYISIVCLTESFFVRHHGVAFSVFFIAFFYKYEKIFSV</sequence>
<evidence type="ECO:0000256" key="5">
    <source>
        <dbReference type="SAM" id="Phobius"/>
    </source>
</evidence>
<reference evidence="7 8" key="1">
    <citation type="submission" date="2016-01" db="EMBL/GenBank/DDBJ databases">
        <title>The draft genome sequence of Aquimarina sp. RZW4-3-2.</title>
        <authorList>
            <person name="Wang Y."/>
        </authorList>
    </citation>
    <scope>NUCLEOTIDE SEQUENCE [LARGE SCALE GENOMIC DNA]</scope>
    <source>
        <strain evidence="7 8">RZW4-3-2</strain>
    </source>
</reference>